<dbReference type="OrthoDB" id="1932566at2"/>
<dbReference type="Pfam" id="PF19754">
    <property type="entry name" value="DUF6241"/>
    <property type="match status" value="1"/>
</dbReference>
<feature type="transmembrane region" description="Helical" evidence="1">
    <location>
        <begin position="6"/>
        <end position="24"/>
    </location>
</feature>
<dbReference type="InterPro" id="IPR046208">
    <property type="entry name" value="DUF6241"/>
</dbReference>
<organism evidence="2 3">
    <name type="scientific">Sporolactobacillus nakayamae</name>
    <dbReference type="NCBI Taxonomy" id="269670"/>
    <lineage>
        <taxon>Bacteria</taxon>
        <taxon>Bacillati</taxon>
        <taxon>Bacillota</taxon>
        <taxon>Bacilli</taxon>
        <taxon>Bacillales</taxon>
        <taxon>Sporolactobacillaceae</taxon>
        <taxon>Sporolactobacillus</taxon>
    </lineage>
</organism>
<evidence type="ECO:0000256" key="1">
    <source>
        <dbReference type="SAM" id="Phobius"/>
    </source>
</evidence>
<keyword evidence="3" id="KW-1185">Reference proteome</keyword>
<keyword evidence="1" id="KW-0472">Membrane</keyword>
<evidence type="ECO:0000313" key="3">
    <source>
        <dbReference type="Proteomes" id="UP000198752"/>
    </source>
</evidence>
<gene>
    <name evidence="2" type="ORF">SAMN02982927_01294</name>
</gene>
<dbReference type="AlphaFoldDB" id="A0A1I2QMK7"/>
<proteinExistence type="predicted"/>
<evidence type="ECO:0000313" key="2">
    <source>
        <dbReference type="EMBL" id="SFG29614.1"/>
    </source>
</evidence>
<accession>A0A1I2QMK7</accession>
<dbReference type="RefSeq" id="WP_093671234.1">
    <property type="nucleotide sequence ID" value="NZ_FOOY01000007.1"/>
</dbReference>
<keyword evidence="1" id="KW-1133">Transmembrane helix</keyword>
<dbReference type="Proteomes" id="UP000198752">
    <property type="component" value="Unassembled WGS sequence"/>
</dbReference>
<keyword evidence="1" id="KW-0812">Transmembrane</keyword>
<protein>
    <submittedName>
        <fullName evidence="2">Uncharacterized protein</fullName>
    </submittedName>
</protein>
<dbReference type="EMBL" id="FOOY01000007">
    <property type="protein sequence ID" value="SFG29614.1"/>
    <property type="molecule type" value="Genomic_DNA"/>
</dbReference>
<reference evidence="3" key="1">
    <citation type="submission" date="2016-10" db="EMBL/GenBank/DDBJ databases">
        <authorList>
            <person name="Varghese N."/>
            <person name="Submissions S."/>
        </authorList>
    </citation>
    <scope>NUCLEOTIDE SEQUENCE [LARGE SCALE GENOMIC DNA]</scope>
    <source>
        <strain evidence="3">ATCC 700379</strain>
    </source>
</reference>
<sequence>MKIVVFVIFVIVAGGLTLFFFSPWDTSKKQEYKGVPAVSVQPQEVYTENGDQITEDEALSTYNEMISRGGKEAEDAEQKGIDGIQAPNPFGDELINRAHIDDKKAQKYILYMASDKKKITKQRVRWLLYAVSMDKMGLKHKNVYNKILNRWKNNDFSQFESDKQKILNLQK</sequence>
<name>A0A1I2QMK7_9BACL</name>